<keyword evidence="3" id="KW-1185">Reference proteome</keyword>
<feature type="compositionally biased region" description="Basic and acidic residues" evidence="1">
    <location>
        <begin position="166"/>
        <end position="184"/>
    </location>
</feature>
<feature type="region of interest" description="Disordered" evidence="1">
    <location>
        <begin position="161"/>
        <end position="184"/>
    </location>
</feature>
<gene>
    <name evidence="2" type="primary">Contig12366.g13198</name>
    <name evidence="2" type="ORF">STYLEM_11607</name>
</gene>
<dbReference type="EMBL" id="CCKQ01011039">
    <property type="protein sequence ID" value="CDW82574.1"/>
    <property type="molecule type" value="Genomic_DNA"/>
</dbReference>
<evidence type="ECO:0000256" key="1">
    <source>
        <dbReference type="SAM" id="MobiDB-lite"/>
    </source>
</evidence>
<dbReference type="InParanoid" id="A0A078AK65"/>
<evidence type="ECO:0000313" key="2">
    <source>
        <dbReference type="EMBL" id="CDW82574.1"/>
    </source>
</evidence>
<reference evidence="2 3" key="1">
    <citation type="submission" date="2014-06" db="EMBL/GenBank/DDBJ databases">
        <authorList>
            <person name="Swart Estienne"/>
        </authorList>
    </citation>
    <scope>NUCLEOTIDE SEQUENCE [LARGE SCALE GENOMIC DNA]</scope>
    <source>
        <strain evidence="2 3">130c</strain>
    </source>
</reference>
<feature type="region of interest" description="Disordered" evidence="1">
    <location>
        <begin position="1"/>
        <end position="49"/>
    </location>
</feature>
<accession>A0A078AK65</accession>
<proteinExistence type="predicted"/>
<evidence type="ECO:0000313" key="3">
    <source>
        <dbReference type="Proteomes" id="UP000039865"/>
    </source>
</evidence>
<feature type="compositionally biased region" description="Polar residues" evidence="1">
    <location>
        <begin position="28"/>
        <end position="49"/>
    </location>
</feature>
<dbReference type="Proteomes" id="UP000039865">
    <property type="component" value="Unassembled WGS sequence"/>
</dbReference>
<sequence length="233" mass="26956">MQLDLLQHGLSKKRDNDQPNQLKMPGQSKKQSNTLENSSKYQSNMKISRDSNSLANDAVGSQNQSRIKKVISKISGKKQEQSINQEIITPRTPNQNDQIFSHHKINAHVSTTINSDTLSYLSLLMVPKNINKQDQANLTAIHTNSNYLKPHKNHLIQKLQSIQSQKRQERYPQYRQDSPIKDDQPRKIKMKINLVRQNKFQHISFDYNIDSDTPDLIAQEMQENLQLDQDDTN</sequence>
<name>A0A078AK65_STYLE</name>
<dbReference type="AlphaFoldDB" id="A0A078AK65"/>
<organism evidence="2 3">
    <name type="scientific">Stylonychia lemnae</name>
    <name type="common">Ciliate</name>
    <dbReference type="NCBI Taxonomy" id="5949"/>
    <lineage>
        <taxon>Eukaryota</taxon>
        <taxon>Sar</taxon>
        <taxon>Alveolata</taxon>
        <taxon>Ciliophora</taxon>
        <taxon>Intramacronucleata</taxon>
        <taxon>Spirotrichea</taxon>
        <taxon>Stichotrichia</taxon>
        <taxon>Sporadotrichida</taxon>
        <taxon>Oxytrichidae</taxon>
        <taxon>Stylonychinae</taxon>
        <taxon>Stylonychia</taxon>
    </lineage>
</organism>
<protein>
    <submittedName>
        <fullName evidence="2">Uncharacterized protein</fullName>
    </submittedName>
</protein>